<dbReference type="PRINTS" id="PR00420">
    <property type="entry name" value="RNGMNOXGNASE"/>
</dbReference>
<dbReference type="SUPFAM" id="SSF51905">
    <property type="entry name" value="FAD/NAD(P)-binding domain"/>
    <property type="match status" value="1"/>
</dbReference>
<dbReference type="InterPro" id="IPR039651">
    <property type="entry name" value="FixC-like"/>
</dbReference>
<evidence type="ECO:0000256" key="3">
    <source>
        <dbReference type="ARBA" id="ARBA00022630"/>
    </source>
</evidence>
<dbReference type="InterPro" id="IPR049398">
    <property type="entry name" value="ETF-QO/FixC_UQ-bd"/>
</dbReference>
<accession>A0ABT3PXN1</accession>
<evidence type="ECO:0000259" key="9">
    <source>
        <dbReference type="Pfam" id="PF26311"/>
    </source>
</evidence>
<dbReference type="Pfam" id="PF26311">
    <property type="entry name" value="ETF-QO_FixC_C"/>
    <property type="match status" value="1"/>
</dbReference>
<dbReference type="RefSeq" id="WP_265788718.1">
    <property type="nucleotide sequence ID" value="NZ_BAABRS010000001.1"/>
</dbReference>
<sequence>MDEKFDCIIVGAGIAGLAAAMILARNNMKFLLIEKGEFAGSKNVSGGVLWGSDLAKLVPEYWKEEDGGWERFINHRRLTFMDDQSTFSIDFKSSHFNETPYSGVVVLRSKFDRWLAGKVQDAIDNSDYAMESFIATNIKVDEVLMEEDKAVGIRTGDEEFHADSVIIAEGVNNLLTRHVGLQDDYVPADHMLTGIKEVIRYDQKVLEDRFQLDGLSGMSNEFVGFATDGVEGGGFLYTNRDTISLGLVAGIKDMREKEKSPHDILNHFKNHPVIQDTIKGGEVVEYSAHVVSSGDKRVMPKELYKDGILLCGEAANLLMNAGKAIQGMDYAMRSGILGAETIIKAKEKGDYSSNTLKEYKKALEDSYVLKDINNFQDAVHMLHSPQMYQDVPNLICDFGRKFFTIDDEPTKKSRKLMSESIKKHSSYWDLMKLGFKGAKSL</sequence>
<keyword evidence="6" id="KW-0472">Membrane</keyword>
<evidence type="ECO:0000256" key="2">
    <source>
        <dbReference type="ARBA" id="ARBA00006796"/>
    </source>
</evidence>
<evidence type="ECO:0000256" key="4">
    <source>
        <dbReference type="ARBA" id="ARBA00022827"/>
    </source>
</evidence>
<reference evidence="10 11" key="1">
    <citation type="submission" date="2021-11" db="EMBL/GenBank/DDBJ databases">
        <title>Aliifidinibius sp. nov., a new bacterium isolated from saline soil.</title>
        <authorList>
            <person name="Galisteo C."/>
            <person name="De La Haba R."/>
            <person name="Sanchez-Porro C."/>
            <person name="Ventosa A."/>
        </authorList>
    </citation>
    <scope>NUCLEOTIDE SEQUENCE [LARGE SCALE GENOMIC DNA]</scope>
    <source>
        <strain evidence="10 11">KACC 190600</strain>
    </source>
</reference>
<gene>
    <name evidence="10" type="ORF">LQ318_06885</name>
</gene>
<keyword evidence="4" id="KW-0274">FAD</keyword>
<dbReference type="Gene3D" id="3.50.50.60">
    <property type="entry name" value="FAD/NAD(P)-binding domain"/>
    <property type="match status" value="1"/>
</dbReference>
<evidence type="ECO:0000256" key="5">
    <source>
        <dbReference type="ARBA" id="ARBA00023002"/>
    </source>
</evidence>
<dbReference type="Pfam" id="PF21162">
    <property type="entry name" value="ETFQO_UQ-bd"/>
    <property type="match status" value="1"/>
</dbReference>
<evidence type="ECO:0000313" key="11">
    <source>
        <dbReference type="Proteomes" id="UP001207337"/>
    </source>
</evidence>
<name>A0ABT3PXN1_9BACT</name>
<keyword evidence="5" id="KW-0560">Oxidoreductase</keyword>
<protein>
    <submittedName>
        <fullName evidence="10">FAD-dependent oxidoreductase</fullName>
    </submittedName>
</protein>
<dbReference type="EMBL" id="JAJNDC010000001">
    <property type="protein sequence ID" value="MCW9712624.1"/>
    <property type="molecule type" value="Genomic_DNA"/>
</dbReference>
<evidence type="ECO:0000256" key="1">
    <source>
        <dbReference type="ARBA" id="ARBA00001974"/>
    </source>
</evidence>
<evidence type="ECO:0000259" key="7">
    <source>
        <dbReference type="Pfam" id="PF01266"/>
    </source>
</evidence>
<feature type="domain" description="ETF-QO/FixC ubiquinone-binding" evidence="8">
    <location>
        <begin position="217"/>
        <end position="290"/>
    </location>
</feature>
<dbReference type="Pfam" id="PF01266">
    <property type="entry name" value="DAO"/>
    <property type="match status" value="1"/>
</dbReference>
<dbReference type="PANTHER" id="PTHR43624">
    <property type="entry name" value="ELECTRON TRANSFER FLAVOPROTEIN-QUINONE OXIDOREDUCTASE YDIS-RELATED"/>
    <property type="match status" value="1"/>
</dbReference>
<evidence type="ECO:0000256" key="6">
    <source>
        <dbReference type="SAM" id="Phobius"/>
    </source>
</evidence>
<evidence type="ECO:0000313" key="10">
    <source>
        <dbReference type="EMBL" id="MCW9712624.1"/>
    </source>
</evidence>
<comment type="similarity">
    <text evidence="2">Belongs to the ETF-QO/FixC family.</text>
</comment>
<evidence type="ECO:0000259" key="8">
    <source>
        <dbReference type="Pfam" id="PF21162"/>
    </source>
</evidence>
<feature type="domain" description="FixC-like C-terminal" evidence="9">
    <location>
        <begin position="380"/>
        <end position="440"/>
    </location>
</feature>
<keyword evidence="3" id="KW-0285">Flavoprotein</keyword>
<comment type="caution">
    <text evidence="10">The sequence shown here is derived from an EMBL/GenBank/DDBJ whole genome shotgun (WGS) entry which is preliminary data.</text>
</comment>
<dbReference type="InterPro" id="IPR006076">
    <property type="entry name" value="FAD-dep_OxRdtase"/>
</dbReference>
<dbReference type="PANTHER" id="PTHR43624:SF2">
    <property type="entry name" value="ELECTRON TRANSFER FLAVOPROTEIN-QUINONE OXIDOREDUCTASE YDIS-RELATED"/>
    <property type="match status" value="1"/>
</dbReference>
<dbReference type="InterPro" id="IPR059103">
    <property type="entry name" value="FixC-like_C"/>
</dbReference>
<comment type="cofactor">
    <cofactor evidence="1">
        <name>FAD</name>
        <dbReference type="ChEBI" id="CHEBI:57692"/>
    </cofactor>
</comment>
<dbReference type="SUPFAM" id="SSF54373">
    <property type="entry name" value="FAD-linked reductases, C-terminal domain"/>
    <property type="match status" value="1"/>
</dbReference>
<keyword evidence="6" id="KW-1133">Transmembrane helix</keyword>
<keyword evidence="6" id="KW-0812">Transmembrane</keyword>
<dbReference type="InterPro" id="IPR036188">
    <property type="entry name" value="FAD/NAD-bd_sf"/>
</dbReference>
<feature type="transmembrane region" description="Helical" evidence="6">
    <location>
        <begin position="7"/>
        <end position="24"/>
    </location>
</feature>
<dbReference type="Proteomes" id="UP001207337">
    <property type="component" value="Unassembled WGS sequence"/>
</dbReference>
<keyword evidence="11" id="KW-1185">Reference proteome</keyword>
<proteinExistence type="inferred from homology"/>
<feature type="domain" description="FAD dependent oxidoreductase" evidence="7">
    <location>
        <begin position="6"/>
        <end position="53"/>
    </location>
</feature>
<organism evidence="10 11">
    <name type="scientific">Fodinibius salicampi</name>
    <dbReference type="NCBI Taxonomy" id="1920655"/>
    <lineage>
        <taxon>Bacteria</taxon>
        <taxon>Pseudomonadati</taxon>
        <taxon>Balneolota</taxon>
        <taxon>Balneolia</taxon>
        <taxon>Balneolales</taxon>
        <taxon>Balneolaceae</taxon>
        <taxon>Fodinibius</taxon>
    </lineage>
</organism>